<dbReference type="InterPro" id="IPR022646">
    <property type="entry name" value="SecD/SecF_CS"/>
</dbReference>
<dbReference type="InterPro" id="IPR048634">
    <property type="entry name" value="SecD_SecF_C"/>
</dbReference>
<protein>
    <recommendedName>
        <fullName evidence="9">Protein-export membrane protein SecF</fullName>
    </recommendedName>
</protein>
<evidence type="ECO:0000256" key="5">
    <source>
        <dbReference type="ARBA" id="ARBA00022927"/>
    </source>
</evidence>
<name>A0ABS4KIL0_9FIRM</name>
<keyword evidence="4 9" id="KW-0812">Transmembrane</keyword>
<dbReference type="Pfam" id="PF02355">
    <property type="entry name" value="SecD_SecF_C"/>
    <property type="match status" value="1"/>
</dbReference>
<dbReference type="NCBIfam" id="TIGR00966">
    <property type="entry name" value="transloc_SecF"/>
    <property type="match status" value="1"/>
</dbReference>
<evidence type="ECO:0000259" key="10">
    <source>
        <dbReference type="Pfam" id="PF02355"/>
    </source>
</evidence>
<comment type="subunit">
    <text evidence="9">Forms a complex with SecD. Part of the essential Sec protein translocation apparatus which comprises SecA, SecYEG and auxiliary proteins SecDF. Other proteins may also be involved.</text>
</comment>
<dbReference type="EMBL" id="JAGGLI010000013">
    <property type="protein sequence ID" value="MBP2027627.1"/>
    <property type="molecule type" value="Genomic_DNA"/>
</dbReference>
<evidence type="ECO:0000256" key="3">
    <source>
        <dbReference type="ARBA" id="ARBA00022475"/>
    </source>
</evidence>
<comment type="subcellular location">
    <subcellularLocation>
        <location evidence="1 9">Cell membrane</location>
        <topology evidence="1 9">Multi-pass membrane protein</topology>
    </subcellularLocation>
</comment>
<organism evidence="11 12">
    <name type="scientific">Acetoanaerobium pronyense</name>
    <dbReference type="NCBI Taxonomy" id="1482736"/>
    <lineage>
        <taxon>Bacteria</taxon>
        <taxon>Bacillati</taxon>
        <taxon>Bacillota</taxon>
        <taxon>Clostridia</taxon>
        <taxon>Peptostreptococcales</taxon>
        <taxon>Filifactoraceae</taxon>
        <taxon>Acetoanaerobium</taxon>
    </lineage>
</organism>
<keyword evidence="3 9" id="KW-1003">Cell membrane</keyword>
<feature type="transmembrane region" description="Helical" evidence="9">
    <location>
        <begin position="254"/>
        <end position="280"/>
    </location>
</feature>
<feature type="transmembrane region" description="Helical" evidence="9">
    <location>
        <begin position="230"/>
        <end position="248"/>
    </location>
</feature>
<dbReference type="InterPro" id="IPR055344">
    <property type="entry name" value="SecD_SecF_C_bact"/>
</dbReference>
<keyword evidence="2 9" id="KW-0813">Transport</keyword>
<evidence type="ECO:0000256" key="4">
    <source>
        <dbReference type="ARBA" id="ARBA00022692"/>
    </source>
</evidence>
<evidence type="ECO:0000313" key="12">
    <source>
        <dbReference type="Proteomes" id="UP001314903"/>
    </source>
</evidence>
<evidence type="ECO:0000256" key="7">
    <source>
        <dbReference type="ARBA" id="ARBA00023010"/>
    </source>
</evidence>
<dbReference type="HAMAP" id="MF_01464_B">
    <property type="entry name" value="SecF_B"/>
    <property type="match status" value="1"/>
</dbReference>
<dbReference type="InterPro" id="IPR022645">
    <property type="entry name" value="SecD/SecF_bac"/>
</dbReference>
<keyword evidence="6 9" id="KW-1133">Transmembrane helix</keyword>
<dbReference type="PANTHER" id="PTHR30081">
    <property type="entry name" value="PROTEIN-EXPORT MEMBRANE PROTEIN SEC"/>
    <property type="match status" value="1"/>
</dbReference>
<dbReference type="PRINTS" id="PR01755">
    <property type="entry name" value="SECFTRNLCASE"/>
</dbReference>
<dbReference type="RefSeq" id="WP_209660687.1">
    <property type="nucleotide sequence ID" value="NZ_JAGGLI010000013.1"/>
</dbReference>
<evidence type="ECO:0000256" key="1">
    <source>
        <dbReference type="ARBA" id="ARBA00004651"/>
    </source>
</evidence>
<comment type="similarity">
    <text evidence="9">Belongs to the SecD/SecF family. SecF subfamily.</text>
</comment>
<evidence type="ECO:0000256" key="2">
    <source>
        <dbReference type="ARBA" id="ARBA00022448"/>
    </source>
</evidence>
<keyword evidence="8 9" id="KW-0472">Membrane</keyword>
<dbReference type="InterPro" id="IPR005665">
    <property type="entry name" value="SecF_bac"/>
</dbReference>
<dbReference type="InterPro" id="IPR022813">
    <property type="entry name" value="SecD/SecF_arch_bac"/>
</dbReference>
<comment type="caution">
    <text evidence="9">Lacks conserved residue(s) required for the propagation of feature annotation.</text>
</comment>
<dbReference type="PANTHER" id="PTHR30081:SF8">
    <property type="entry name" value="PROTEIN TRANSLOCASE SUBUNIT SECF"/>
    <property type="match status" value="1"/>
</dbReference>
<evidence type="ECO:0000256" key="6">
    <source>
        <dbReference type="ARBA" id="ARBA00022989"/>
    </source>
</evidence>
<comment type="function">
    <text evidence="9">Part of the Sec protein translocase complex. Interacts with the SecYEG preprotein conducting channel. SecDF uses the proton motive force (PMF) to complete protein translocation after the ATP-dependent function of SecA.</text>
</comment>
<evidence type="ECO:0000313" key="11">
    <source>
        <dbReference type="EMBL" id="MBP2027627.1"/>
    </source>
</evidence>
<comment type="caution">
    <text evidence="11">The sequence shown here is derived from an EMBL/GenBank/DDBJ whole genome shotgun (WGS) entry which is preliminary data.</text>
</comment>
<feature type="transmembrane region" description="Helical" evidence="9">
    <location>
        <begin position="127"/>
        <end position="144"/>
    </location>
</feature>
<dbReference type="Proteomes" id="UP001314903">
    <property type="component" value="Unassembled WGS sequence"/>
</dbReference>
<keyword evidence="12" id="KW-1185">Reference proteome</keyword>
<reference evidence="11 12" key="1">
    <citation type="submission" date="2021-03" db="EMBL/GenBank/DDBJ databases">
        <title>Genomic Encyclopedia of Type Strains, Phase IV (KMG-IV): sequencing the most valuable type-strain genomes for metagenomic binning, comparative biology and taxonomic classification.</title>
        <authorList>
            <person name="Goeker M."/>
        </authorList>
    </citation>
    <scope>NUCLEOTIDE SEQUENCE [LARGE SCALE GENOMIC DNA]</scope>
    <source>
        <strain evidence="11 12">DSM 27512</strain>
    </source>
</reference>
<dbReference type="NCBIfam" id="TIGR00916">
    <property type="entry name" value="2A0604s01"/>
    <property type="match status" value="1"/>
</dbReference>
<feature type="transmembrane region" description="Helical" evidence="9">
    <location>
        <begin position="151"/>
        <end position="172"/>
    </location>
</feature>
<keyword evidence="7 9" id="KW-0811">Translocation</keyword>
<evidence type="ECO:0000256" key="9">
    <source>
        <dbReference type="HAMAP-Rule" id="MF_01464"/>
    </source>
</evidence>
<keyword evidence="5 9" id="KW-0653">Protein transport</keyword>
<sequence length="287" mass="31957">MKIIENKKVFFAISLVIIIVGLSLAAIRGFNYGIDFTGGTVIQIEMDEYIPTEEIREIVDGYDSSATINHIGNQREIIQIRTTESFNNETRVSLYNEFKEKYNLDDADRLSSGQYGPQIGAEIRNKAVISIIIATIGMLLYITFRFQFSYGISAIVALIHDVLIVLAVYSIFRIPVNSPFVAAMLTVVGYSINDTIVVFDRIRENLKTAKRSAFAETAELSIKQTIRRSLNTSFTTILAITALYILGVDSIKEFTLPLIAGILTGTYSSIFIASPVWVLIKSKKGNI</sequence>
<gene>
    <name evidence="9" type="primary">secF</name>
    <name evidence="11" type="ORF">J2Z35_001424</name>
</gene>
<dbReference type="SUPFAM" id="SSF82866">
    <property type="entry name" value="Multidrug efflux transporter AcrB transmembrane domain"/>
    <property type="match status" value="1"/>
</dbReference>
<accession>A0ABS4KIL0</accession>
<dbReference type="Gene3D" id="1.20.1640.10">
    <property type="entry name" value="Multidrug efflux transporter AcrB transmembrane domain"/>
    <property type="match status" value="1"/>
</dbReference>
<proteinExistence type="inferred from homology"/>
<feature type="domain" description="Protein export membrane protein SecD/SecF C-terminal" evidence="10">
    <location>
        <begin position="106"/>
        <end position="282"/>
    </location>
</feature>
<dbReference type="Pfam" id="PF07549">
    <property type="entry name" value="Sec_GG"/>
    <property type="match status" value="1"/>
</dbReference>
<evidence type="ECO:0000256" key="8">
    <source>
        <dbReference type="ARBA" id="ARBA00023136"/>
    </source>
</evidence>